<gene>
    <name evidence="1" type="ORF">NDU88_005225</name>
</gene>
<keyword evidence="2" id="KW-1185">Reference proteome</keyword>
<protein>
    <submittedName>
        <fullName evidence="1">Uncharacterized protein</fullName>
    </submittedName>
</protein>
<organism evidence="1 2">
    <name type="scientific">Pleurodeles waltl</name>
    <name type="common">Iberian ribbed newt</name>
    <dbReference type="NCBI Taxonomy" id="8319"/>
    <lineage>
        <taxon>Eukaryota</taxon>
        <taxon>Metazoa</taxon>
        <taxon>Chordata</taxon>
        <taxon>Craniata</taxon>
        <taxon>Vertebrata</taxon>
        <taxon>Euteleostomi</taxon>
        <taxon>Amphibia</taxon>
        <taxon>Batrachia</taxon>
        <taxon>Caudata</taxon>
        <taxon>Salamandroidea</taxon>
        <taxon>Salamandridae</taxon>
        <taxon>Pleurodelinae</taxon>
        <taxon>Pleurodeles</taxon>
    </lineage>
</organism>
<evidence type="ECO:0000313" key="2">
    <source>
        <dbReference type="Proteomes" id="UP001066276"/>
    </source>
</evidence>
<proteinExistence type="predicted"/>
<evidence type="ECO:0000313" key="1">
    <source>
        <dbReference type="EMBL" id="KAJ1126819.1"/>
    </source>
</evidence>
<dbReference type="EMBL" id="JANPWB010000011">
    <property type="protein sequence ID" value="KAJ1126819.1"/>
    <property type="molecule type" value="Genomic_DNA"/>
</dbReference>
<comment type="caution">
    <text evidence="1">The sequence shown here is derived from an EMBL/GenBank/DDBJ whole genome shotgun (WGS) entry which is preliminary data.</text>
</comment>
<reference evidence="1" key="1">
    <citation type="journal article" date="2022" name="bioRxiv">
        <title>Sequencing and chromosome-scale assembly of the giantPleurodeles waltlgenome.</title>
        <authorList>
            <person name="Brown T."/>
            <person name="Elewa A."/>
            <person name="Iarovenko S."/>
            <person name="Subramanian E."/>
            <person name="Araus A.J."/>
            <person name="Petzold A."/>
            <person name="Susuki M."/>
            <person name="Suzuki K.-i.T."/>
            <person name="Hayashi T."/>
            <person name="Toyoda A."/>
            <person name="Oliveira C."/>
            <person name="Osipova E."/>
            <person name="Leigh N.D."/>
            <person name="Simon A."/>
            <person name="Yun M.H."/>
        </authorList>
    </citation>
    <scope>NUCLEOTIDE SEQUENCE</scope>
    <source>
        <strain evidence="1">20211129_DDA</strain>
        <tissue evidence="1">Liver</tissue>
    </source>
</reference>
<sequence>MCLPGCAVKKDMQKRRLLRCRRSDTQSGGPTAVYRRDAAVEYGDTEVQNTKQLYKQVEESWHCQCTIP</sequence>
<dbReference type="Proteomes" id="UP001066276">
    <property type="component" value="Chromosome 7"/>
</dbReference>
<dbReference type="AlphaFoldDB" id="A0AAV7PHY4"/>
<name>A0AAV7PHY4_PLEWA</name>
<accession>A0AAV7PHY4</accession>